<sequence length="116" mass="13034">MVAVIPGIDPKIIPMKTPRKQSKTDSGLIISNISIGYHPPYGKVISNSWPNKYQMINDVESELVNETKIDFFLISPMNSKLIKNIKRMVASKNPIDSRTNAYAINNTRVPKNFSLS</sequence>
<proteinExistence type="predicted"/>
<accession>A0ABQ2DTE1</accession>
<comment type="caution">
    <text evidence="1">The sequence shown here is derived from an EMBL/GenBank/DDBJ whole genome shotgun (WGS) entry which is preliminary data.</text>
</comment>
<keyword evidence="2" id="KW-1185">Reference proteome</keyword>
<dbReference type="Proteomes" id="UP000634435">
    <property type="component" value="Unassembled WGS sequence"/>
</dbReference>
<gene>
    <name evidence="1" type="ORF">GCM10007111_37070</name>
</gene>
<dbReference type="EMBL" id="BMPN01000007">
    <property type="protein sequence ID" value="GGJ72107.1"/>
    <property type="molecule type" value="Genomic_DNA"/>
</dbReference>
<name>A0ABQ2DTE1_9BACI</name>
<evidence type="ECO:0000313" key="2">
    <source>
        <dbReference type="Proteomes" id="UP000634435"/>
    </source>
</evidence>
<reference evidence="2" key="1">
    <citation type="journal article" date="2019" name="Int. J. Syst. Evol. Microbiol.">
        <title>The Global Catalogue of Microorganisms (GCM) 10K type strain sequencing project: providing services to taxonomists for standard genome sequencing and annotation.</title>
        <authorList>
            <consortium name="The Broad Institute Genomics Platform"/>
            <consortium name="The Broad Institute Genome Sequencing Center for Infectious Disease"/>
            <person name="Wu L."/>
            <person name="Ma J."/>
        </authorList>
    </citation>
    <scope>NUCLEOTIDE SEQUENCE [LARGE SCALE GENOMIC DNA]</scope>
    <source>
        <strain evidence="2">JCM 30071</strain>
    </source>
</reference>
<protein>
    <submittedName>
        <fullName evidence="1">Uncharacterized protein</fullName>
    </submittedName>
</protein>
<organism evidence="1 2">
    <name type="scientific">Virgibacillus kapii</name>
    <dbReference type="NCBI Taxonomy" id="1638645"/>
    <lineage>
        <taxon>Bacteria</taxon>
        <taxon>Bacillati</taxon>
        <taxon>Bacillota</taxon>
        <taxon>Bacilli</taxon>
        <taxon>Bacillales</taxon>
        <taxon>Bacillaceae</taxon>
        <taxon>Virgibacillus</taxon>
    </lineage>
</organism>
<evidence type="ECO:0000313" key="1">
    <source>
        <dbReference type="EMBL" id="GGJ72107.1"/>
    </source>
</evidence>